<reference evidence="1" key="2">
    <citation type="submission" date="2021-03" db="UniProtKB">
        <authorList>
            <consortium name="EnsemblPlants"/>
        </authorList>
    </citation>
    <scope>IDENTIFICATION</scope>
</reference>
<reference evidence="1" key="1">
    <citation type="submission" date="2018-11" db="EMBL/GenBank/DDBJ databases">
        <authorList>
            <person name="Grassa J C."/>
        </authorList>
    </citation>
    <scope>NUCLEOTIDE SEQUENCE [LARGE SCALE GENOMIC DNA]</scope>
</reference>
<dbReference type="Gramene" id="evm.model.06.1205">
    <property type="protein sequence ID" value="cds.evm.model.06.1205"/>
    <property type="gene ID" value="evm.TU.06.1205"/>
</dbReference>
<protein>
    <submittedName>
        <fullName evidence="1">Uncharacterized protein</fullName>
    </submittedName>
</protein>
<evidence type="ECO:0000313" key="2">
    <source>
        <dbReference type="Proteomes" id="UP000596661"/>
    </source>
</evidence>
<dbReference type="AlphaFoldDB" id="A0A803PTI5"/>
<proteinExistence type="predicted"/>
<name>A0A803PTI5_CANSA</name>
<keyword evidence="2" id="KW-1185">Reference proteome</keyword>
<accession>A0A803PTI5</accession>
<dbReference type="EnsemblPlants" id="evm.model.06.1205">
    <property type="protein sequence ID" value="cds.evm.model.06.1205"/>
    <property type="gene ID" value="evm.TU.06.1205"/>
</dbReference>
<evidence type="ECO:0000313" key="1">
    <source>
        <dbReference type="EnsemblPlants" id="cds.evm.model.06.1205"/>
    </source>
</evidence>
<sequence length="174" mass="20004">MVVDMMLTCCRHYVDTYVIYLLYYRMLTVFFWDILFQATASDPQPSASSSSSLGGAEYRELVGRLDRIEAEQKGLYASHAKLKEAYQNSHIELKGGLNLIMEQLKTILSMLHHDEVFPDGYDLYEDALATPIGAAILHNYKSNSIRDGGNEFIYFIFHLRTQRHWVAVEVDIEL</sequence>
<dbReference type="EMBL" id="UZAU01000598">
    <property type="status" value="NOT_ANNOTATED_CDS"/>
    <property type="molecule type" value="Genomic_DNA"/>
</dbReference>
<dbReference type="Proteomes" id="UP000596661">
    <property type="component" value="Chromosome 6"/>
</dbReference>
<organism evidence="1 2">
    <name type="scientific">Cannabis sativa</name>
    <name type="common">Hemp</name>
    <name type="synonym">Marijuana</name>
    <dbReference type="NCBI Taxonomy" id="3483"/>
    <lineage>
        <taxon>Eukaryota</taxon>
        <taxon>Viridiplantae</taxon>
        <taxon>Streptophyta</taxon>
        <taxon>Embryophyta</taxon>
        <taxon>Tracheophyta</taxon>
        <taxon>Spermatophyta</taxon>
        <taxon>Magnoliopsida</taxon>
        <taxon>eudicotyledons</taxon>
        <taxon>Gunneridae</taxon>
        <taxon>Pentapetalae</taxon>
        <taxon>rosids</taxon>
        <taxon>fabids</taxon>
        <taxon>Rosales</taxon>
        <taxon>Cannabaceae</taxon>
        <taxon>Cannabis</taxon>
    </lineage>
</organism>